<comment type="caution">
    <text evidence="1">The sequence shown here is derived from an EMBL/GenBank/DDBJ whole genome shotgun (WGS) entry which is preliminary data.</text>
</comment>
<dbReference type="AlphaFoldDB" id="A0A919EY49"/>
<sequence length="344" mass="38428">MKDLPRRPVPVVSLGGMRDLDVQARVHTRLSWDYSTSTGRLRTLTDRARAGQWDAERDIDWSVPVPFGAPLPDGSGLARASFEASPMAGRGRAMWDAFRWELQAWLVSQFLHGEQAALAVAARLVESLPTVEAKLCAATQVTDEARHVEVFARYLRENVPEPYPVNADLRSLLEDVLRDSRWDVTALGMQIMVEALAMAAFRLAGSTFHDPLIRRITALVARDEARHVSLGVVSLEEVYRELSGRELAEREELVLEAAALMRRRFLLGDLWERLAVDRSAGLAYAATDPAMVMYRQTVFARVVSSLVHIGLMSPHVRQGLADLDLLRYGTVPRRLSRRPPGRSG</sequence>
<gene>
    <name evidence="1" type="ORF">GCM10018980_44480</name>
</gene>
<organism evidence="1 2">
    <name type="scientific">Streptomyces capoamus</name>
    <dbReference type="NCBI Taxonomy" id="68183"/>
    <lineage>
        <taxon>Bacteria</taxon>
        <taxon>Bacillati</taxon>
        <taxon>Actinomycetota</taxon>
        <taxon>Actinomycetes</taxon>
        <taxon>Kitasatosporales</taxon>
        <taxon>Streptomycetaceae</taxon>
        <taxon>Streptomyces</taxon>
    </lineage>
</organism>
<dbReference type="EMBL" id="BNBF01000013">
    <property type="protein sequence ID" value="GHG57693.1"/>
    <property type="molecule type" value="Genomic_DNA"/>
</dbReference>
<dbReference type="InterPro" id="IPR009078">
    <property type="entry name" value="Ferritin-like_SF"/>
</dbReference>
<reference evidence="2" key="1">
    <citation type="journal article" date="2019" name="Int. J. Syst. Evol. Microbiol.">
        <title>The Global Catalogue of Microorganisms (GCM) 10K type strain sequencing project: providing services to taxonomists for standard genome sequencing and annotation.</title>
        <authorList>
            <consortium name="The Broad Institute Genomics Platform"/>
            <consortium name="The Broad Institute Genome Sequencing Center for Infectious Disease"/>
            <person name="Wu L."/>
            <person name="Ma J."/>
        </authorList>
    </citation>
    <scope>NUCLEOTIDE SEQUENCE [LARGE SCALE GENOMIC DNA]</scope>
    <source>
        <strain evidence="2">JCM 4253</strain>
    </source>
</reference>
<dbReference type="SUPFAM" id="SSF47240">
    <property type="entry name" value="Ferritin-like"/>
    <property type="match status" value="1"/>
</dbReference>
<dbReference type="GO" id="GO:0016491">
    <property type="term" value="F:oxidoreductase activity"/>
    <property type="evidence" value="ECO:0007669"/>
    <property type="project" value="InterPro"/>
</dbReference>
<dbReference type="Gene3D" id="1.10.620.20">
    <property type="entry name" value="Ribonucleotide Reductase, subunit A"/>
    <property type="match status" value="1"/>
</dbReference>
<name>A0A919EY49_9ACTN</name>
<dbReference type="InterPro" id="IPR025859">
    <property type="entry name" value="AurF/CmlI"/>
</dbReference>
<keyword evidence="2" id="KW-1185">Reference proteome</keyword>
<proteinExistence type="predicted"/>
<evidence type="ECO:0000313" key="1">
    <source>
        <dbReference type="EMBL" id="GHG57693.1"/>
    </source>
</evidence>
<dbReference type="InterPro" id="IPR012348">
    <property type="entry name" value="RNR-like"/>
</dbReference>
<accession>A0A919EY49</accession>
<evidence type="ECO:0008006" key="3">
    <source>
        <dbReference type="Google" id="ProtNLM"/>
    </source>
</evidence>
<protein>
    <recommendedName>
        <fullName evidence="3">Ferritin-like domain-containing protein</fullName>
    </recommendedName>
</protein>
<dbReference type="CDD" id="cd00657">
    <property type="entry name" value="Ferritin_like"/>
    <property type="match status" value="1"/>
</dbReference>
<dbReference type="Proteomes" id="UP000619355">
    <property type="component" value="Unassembled WGS sequence"/>
</dbReference>
<dbReference type="Pfam" id="PF11583">
    <property type="entry name" value="AurF"/>
    <property type="match status" value="1"/>
</dbReference>
<evidence type="ECO:0000313" key="2">
    <source>
        <dbReference type="Proteomes" id="UP000619355"/>
    </source>
</evidence>